<dbReference type="Gene3D" id="3.40.640.10">
    <property type="entry name" value="Type I PLP-dependent aspartate aminotransferase-like (Major domain)"/>
    <property type="match status" value="1"/>
</dbReference>
<evidence type="ECO:0000256" key="1">
    <source>
        <dbReference type="ARBA" id="ARBA00001933"/>
    </source>
</evidence>
<dbReference type="GO" id="GO:0004400">
    <property type="term" value="F:histidinol-phosphate transaminase activity"/>
    <property type="evidence" value="ECO:0007669"/>
    <property type="project" value="InterPro"/>
</dbReference>
<keyword evidence="9" id="KW-1185">Reference proteome</keyword>
<dbReference type="InterPro" id="IPR024892">
    <property type="entry name" value="ArAT"/>
</dbReference>
<comment type="catalytic activity">
    <reaction evidence="6">
        <text>an aromatic L-alpha-amino acid + 2-oxoglutarate = an aromatic oxo-acid + L-glutamate</text>
        <dbReference type="Rhea" id="RHEA:17533"/>
        <dbReference type="ChEBI" id="CHEBI:16810"/>
        <dbReference type="ChEBI" id="CHEBI:29985"/>
        <dbReference type="ChEBI" id="CHEBI:73309"/>
        <dbReference type="ChEBI" id="CHEBI:84824"/>
        <dbReference type="EC" id="2.6.1.57"/>
    </reaction>
</comment>
<organism evidence="8 9">
    <name type="scientific">Umezawaea tangerina</name>
    <dbReference type="NCBI Taxonomy" id="84725"/>
    <lineage>
        <taxon>Bacteria</taxon>
        <taxon>Bacillati</taxon>
        <taxon>Actinomycetota</taxon>
        <taxon>Actinomycetes</taxon>
        <taxon>Pseudonocardiales</taxon>
        <taxon>Pseudonocardiaceae</taxon>
        <taxon>Umezawaea</taxon>
    </lineage>
</organism>
<reference evidence="8 9" key="1">
    <citation type="submission" date="2018-03" db="EMBL/GenBank/DDBJ databases">
        <title>Genomic Encyclopedia of Archaeal and Bacterial Type Strains, Phase II (KMG-II): from individual species to whole genera.</title>
        <authorList>
            <person name="Goeker M."/>
        </authorList>
    </citation>
    <scope>NUCLEOTIDE SEQUENCE [LARGE SCALE GENOMIC DNA]</scope>
    <source>
        <strain evidence="8 9">DSM 44720</strain>
    </source>
</reference>
<dbReference type="NCBIfam" id="TIGR01141">
    <property type="entry name" value="hisC"/>
    <property type="match status" value="1"/>
</dbReference>
<dbReference type="HAMAP" id="MF_01023">
    <property type="entry name" value="HisC_aminotrans_2"/>
    <property type="match status" value="1"/>
</dbReference>
<dbReference type="Gene3D" id="3.90.1150.10">
    <property type="entry name" value="Aspartate Aminotransferase, domain 1"/>
    <property type="match status" value="1"/>
</dbReference>
<dbReference type="PANTHER" id="PTHR43643:SF3">
    <property type="entry name" value="HISTIDINOL-PHOSPHATE AMINOTRANSFERASE"/>
    <property type="match status" value="1"/>
</dbReference>
<dbReference type="CDD" id="cd00609">
    <property type="entry name" value="AAT_like"/>
    <property type="match status" value="1"/>
</dbReference>
<evidence type="ECO:0000256" key="4">
    <source>
        <dbReference type="ARBA" id="ARBA00022679"/>
    </source>
</evidence>
<keyword evidence="3 6" id="KW-0032">Aminotransferase</keyword>
<evidence type="ECO:0000313" key="9">
    <source>
        <dbReference type="Proteomes" id="UP000239494"/>
    </source>
</evidence>
<gene>
    <name evidence="6" type="primary">pat</name>
    <name evidence="8" type="ORF">CLV43_101346</name>
</gene>
<dbReference type="AlphaFoldDB" id="A0A2T0TKE1"/>
<keyword evidence="4 6" id="KW-0808">Transferase</keyword>
<dbReference type="SUPFAM" id="SSF53383">
    <property type="entry name" value="PLP-dependent transferases"/>
    <property type="match status" value="1"/>
</dbReference>
<proteinExistence type="inferred from homology"/>
<comment type="subunit">
    <text evidence="2 6">Homodimer.</text>
</comment>
<dbReference type="InterPro" id="IPR015421">
    <property type="entry name" value="PyrdxlP-dep_Trfase_major"/>
</dbReference>
<dbReference type="EC" id="2.6.1.57" evidence="6"/>
<feature type="modified residue" description="N6-(pyridoxal phosphate)lysine" evidence="6">
    <location>
        <position position="221"/>
    </location>
</feature>
<dbReference type="InterPro" id="IPR001917">
    <property type="entry name" value="Aminotrans_II_pyridoxalP_BS"/>
</dbReference>
<dbReference type="RefSeq" id="WP_106185161.1">
    <property type="nucleotide sequence ID" value="NZ_PVTF01000001.1"/>
</dbReference>
<dbReference type="GO" id="GO:0008793">
    <property type="term" value="F:aromatic-amino-acid transaminase activity"/>
    <property type="evidence" value="ECO:0007669"/>
    <property type="project" value="UniProtKB-UniRule"/>
</dbReference>
<dbReference type="GO" id="GO:0000105">
    <property type="term" value="P:L-histidine biosynthetic process"/>
    <property type="evidence" value="ECO:0007669"/>
    <property type="project" value="InterPro"/>
</dbReference>
<comment type="caution">
    <text evidence="8">The sequence shown here is derived from an EMBL/GenBank/DDBJ whole genome shotgun (WGS) entry which is preliminary data.</text>
</comment>
<dbReference type="InterPro" id="IPR004839">
    <property type="entry name" value="Aminotransferase_I/II_large"/>
</dbReference>
<name>A0A2T0TKE1_9PSEU</name>
<evidence type="ECO:0000259" key="7">
    <source>
        <dbReference type="Pfam" id="PF00155"/>
    </source>
</evidence>
<accession>A0A2T0TKE1</accession>
<evidence type="ECO:0000256" key="5">
    <source>
        <dbReference type="ARBA" id="ARBA00022898"/>
    </source>
</evidence>
<dbReference type="InterPro" id="IPR015424">
    <property type="entry name" value="PyrdxlP-dep_Trfase"/>
</dbReference>
<keyword evidence="5 6" id="KW-0663">Pyridoxal phosphate</keyword>
<dbReference type="GO" id="GO:0030170">
    <property type="term" value="F:pyridoxal phosphate binding"/>
    <property type="evidence" value="ECO:0007669"/>
    <property type="project" value="UniProtKB-UniRule"/>
</dbReference>
<protein>
    <recommendedName>
        <fullName evidence="6">Aromatic amino acid aminotransferase</fullName>
        <shortName evidence="6">ArAT</shortName>
        <ecNumber evidence="6">2.6.1.57</ecNumber>
    </recommendedName>
</protein>
<sequence>MSVRTRADLDALPSYVPGKTVPGAIKLASNEVSAGPLPSVVRAVAEAATAMNRYPDTGCVELVDRLADKLGVPADRIATGSGSVTLCQQLIQATCADGDEVLFPWRSFEAYPLLTHVVGAAQTRVPLTSGHELDLDAMLAAITPRTRLLFVCNPNNPTGTAVRTADLEAFVARVPDDVLVVIDEAYKEFVDDPHVPDGVEFAKTQWEQGRDNVAVLRTFSKAYGLAGLRVGYAVASERVVEALRKVYVPFSVNALAQVAAIASLDAEDELMERCRAIVAERGRVRDELVAAGFEVPPSQANFVWLPLGERTLAFNDHCLAHKVVVRAFAGDGARVTIGEPEENDAFLAAAKAWSAE</sequence>
<comment type="similarity">
    <text evidence="6">Belongs to the class-II pyridoxal-phosphate-dependent aminotransferase family.</text>
</comment>
<dbReference type="PROSITE" id="PS00599">
    <property type="entry name" value="AA_TRANSFER_CLASS_2"/>
    <property type="match status" value="1"/>
</dbReference>
<dbReference type="Proteomes" id="UP000239494">
    <property type="component" value="Unassembled WGS sequence"/>
</dbReference>
<dbReference type="InterPro" id="IPR015422">
    <property type="entry name" value="PyrdxlP-dep_Trfase_small"/>
</dbReference>
<feature type="domain" description="Aminotransferase class I/classII large" evidence="7">
    <location>
        <begin position="25"/>
        <end position="348"/>
    </location>
</feature>
<evidence type="ECO:0000256" key="6">
    <source>
        <dbReference type="HAMAP-Rule" id="MF_01513"/>
    </source>
</evidence>
<evidence type="ECO:0000256" key="2">
    <source>
        <dbReference type="ARBA" id="ARBA00011738"/>
    </source>
</evidence>
<dbReference type="OrthoDB" id="9809616at2"/>
<dbReference type="InterPro" id="IPR050106">
    <property type="entry name" value="HistidinolP_aminotransfase"/>
</dbReference>
<comment type="function">
    <text evidence="6">Aminotransferase that catalyzes the conversion of aromatic amino acids and 2-oxoglutarate into corresponding aromatic oxo acids and L-glutamate.</text>
</comment>
<comment type="cofactor">
    <cofactor evidence="1 6">
        <name>pyridoxal 5'-phosphate</name>
        <dbReference type="ChEBI" id="CHEBI:597326"/>
    </cofactor>
</comment>
<evidence type="ECO:0000313" key="8">
    <source>
        <dbReference type="EMBL" id="PRY46081.1"/>
    </source>
</evidence>
<evidence type="ECO:0000256" key="3">
    <source>
        <dbReference type="ARBA" id="ARBA00022576"/>
    </source>
</evidence>
<dbReference type="EMBL" id="PVTF01000001">
    <property type="protein sequence ID" value="PRY46081.1"/>
    <property type="molecule type" value="Genomic_DNA"/>
</dbReference>
<dbReference type="InterPro" id="IPR005861">
    <property type="entry name" value="HisP_aminotrans"/>
</dbReference>
<dbReference type="PANTHER" id="PTHR43643">
    <property type="entry name" value="HISTIDINOL-PHOSPHATE AMINOTRANSFERASE 2"/>
    <property type="match status" value="1"/>
</dbReference>
<dbReference type="HAMAP" id="MF_01513">
    <property type="entry name" value="Phe_aminotrans_2"/>
    <property type="match status" value="1"/>
</dbReference>
<dbReference type="Pfam" id="PF00155">
    <property type="entry name" value="Aminotran_1_2"/>
    <property type="match status" value="1"/>
</dbReference>
<dbReference type="NCBIfam" id="NF002878">
    <property type="entry name" value="PRK03321.1"/>
    <property type="match status" value="1"/>
</dbReference>